<evidence type="ECO:0000256" key="2">
    <source>
        <dbReference type="ARBA" id="ARBA00022670"/>
    </source>
</evidence>
<evidence type="ECO:0000256" key="4">
    <source>
        <dbReference type="ARBA" id="ARBA00022801"/>
    </source>
</evidence>
<evidence type="ECO:0000313" key="7">
    <source>
        <dbReference type="EMBL" id="KAL1888779.1"/>
    </source>
</evidence>
<comment type="similarity">
    <text evidence="1">Belongs to the peptidase S28 family.</text>
</comment>
<dbReference type="InterPro" id="IPR008758">
    <property type="entry name" value="Peptidase_S28"/>
</dbReference>
<dbReference type="Pfam" id="PF05577">
    <property type="entry name" value="Peptidase_S28"/>
    <property type="match status" value="1"/>
</dbReference>
<evidence type="ECO:0000256" key="1">
    <source>
        <dbReference type="ARBA" id="ARBA00011079"/>
    </source>
</evidence>
<evidence type="ECO:0000256" key="6">
    <source>
        <dbReference type="SAM" id="SignalP"/>
    </source>
</evidence>
<dbReference type="SUPFAM" id="SSF53474">
    <property type="entry name" value="alpha/beta-Hydrolases"/>
    <property type="match status" value="1"/>
</dbReference>
<keyword evidence="2" id="KW-0645">Protease</keyword>
<dbReference type="PANTHER" id="PTHR11010">
    <property type="entry name" value="PROTEASE S28 PRO-X CARBOXYPEPTIDASE-RELATED"/>
    <property type="match status" value="1"/>
</dbReference>
<evidence type="ECO:0000313" key="8">
    <source>
        <dbReference type="Proteomes" id="UP001583186"/>
    </source>
</evidence>
<dbReference type="PANTHER" id="PTHR11010:SF23">
    <property type="entry name" value="SERINE PEPTIDASE"/>
    <property type="match status" value="1"/>
</dbReference>
<gene>
    <name evidence="7" type="ORF">Sste5346_009333</name>
</gene>
<accession>A0ABR3YKY5</accession>
<protein>
    <recommendedName>
        <fullName evidence="9">Serine carboxypeptidase</fullName>
    </recommendedName>
</protein>
<evidence type="ECO:0000256" key="5">
    <source>
        <dbReference type="ARBA" id="ARBA00023180"/>
    </source>
</evidence>
<sequence>MKASTLWASALCLFGGLSAVAGKKINSFPKPPGIKAYDHPDVKSAGIIDGTFDQPVDHNDPSKGTFSNRFWFSTKYWKGPGSPVFLFMPGESDASLYLGYLDNSTIPGLYAEVFGGLVVIIEHRYWGESLPFDTLTAETMQYLDLPQAMMDITYFAKNVSFDLGGNLGTNDNSDNAPWVLVGGSYPGALTAWIQQKEPGVFYAHHASSAVVETITDFYTYFAPVEEALPRNCSADVRAVIQYVDHVLVNGNADEVQELKNYFGLGMLDHNDDFAVQVSIPLRQWQENEAYVQNFCDYLETTGETHIVLSNPNGVGLATALPLYASFINQTRGPTCAGGNGTACNTYVNEGDFNDPTDFTDSRQWDWLLCHNPFGWWQVGPNVTDGTNIISQFADVNFYARQCPLIFPKTNGYVSGWAEGFTPEHLDLYTGGWNAPYNKVLFVNGEVDPWRSATVSSDYRPGGRRDSTSDAPIWVVPAGNHCPELLLEYYEGAPDLYKEIFATMKGWLAEWKKN</sequence>
<dbReference type="EMBL" id="JAWCUI010000085">
    <property type="protein sequence ID" value="KAL1888779.1"/>
    <property type="molecule type" value="Genomic_DNA"/>
</dbReference>
<keyword evidence="8" id="KW-1185">Reference proteome</keyword>
<proteinExistence type="inferred from homology"/>
<organism evidence="7 8">
    <name type="scientific">Sporothrix stenoceras</name>
    <dbReference type="NCBI Taxonomy" id="5173"/>
    <lineage>
        <taxon>Eukaryota</taxon>
        <taxon>Fungi</taxon>
        <taxon>Dikarya</taxon>
        <taxon>Ascomycota</taxon>
        <taxon>Pezizomycotina</taxon>
        <taxon>Sordariomycetes</taxon>
        <taxon>Sordariomycetidae</taxon>
        <taxon>Ophiostomatales</taxon>
        <taxon>Ophiostomataceae</taxon>
        <taxon>Sporothrix</taxon>
    </lineage>
</organism>
<evidence type="ECO:0000256" key="3">
    <source>
        <dbReference type="ARBA" id="ARBA00022729"/>
    </source>
</evidence>
<keyword evidence="3 6" id="KW-0732">Signal</keyword>
<feature type="signal peptide" evidence="6">
    <location>
        <begin position="1"/>
        <end position="22"/>
    </location>
</feature>
<dbReference type="Proteomes" id="UP001583186">
    <property type="component" value="Unassembled WGS sequence"/>
</dbReference>
<feature type="chain" id="PRO_5045752715" description="Serine carboxypeptidase" evidence="6">
    <location>
        <begin position="23"/>
        <end position="513"/>
    </location>
</feature>
<dbReference type="Gene3D" id="3.40.50.1820">
    <property type="entry name" value="alpha/beta hydrolase"/>
    <property type="match status" value="2"/>
</dbReference>
<reference evidence="7 8" key="1">
    <citation type="journal article" date="2024" name="IMA Fungus">
        <title>IMA Genome - F19 : A genome assembly and annotation guide to empower mycologists, including annotated draft genome sequences of Ceratocystis pirilliformis, Diaporthe australafricana, Fusarium ophioides, Paecilomyces lecythidis, and Sporothrix stenoceras.</title>
        <authorList>
            <person name="Aylward J."/>
            <person name="Wilson A.M."/>
            <person name="Visagie C.M."/>
            <person name="Spraker J."/>
            <person name="Barnes I."/>
            <person name="Buitendag C."/>
            <person name="Ceriani C."/>
            <person name="Del Mar Angel L."/>
            <person name="du Plessis D."/>
            <person name="Fuchs T."/>
            <person name="Gasser K."/>
            <person name="Kramer D."/>
            <person name="Li W."/>
            <person name="Munsamy K."/>
            <person name="Piso A."/>
            <person name="Price J.L."/>
            <person name="Sonnekus B."/>
            <person name="Thomas C."/>
            <person name="van der Nest A."/>
            <person name="van Dijk A."/>
            <person name="van Heerden A."/>
            <person name="van Vuuren N."/>
            <person name="Yilmaz N."/>
            <person name="Duong T.A."/>
            <person name="van der Merwe N.A."/>
            <person name="Wingfield M.J."/>
            <person name="Wingfield B.D."/>
        </authorList>
    </citation>
    <scope>NUCLEOTIDE SEQUENCE [LARGE SCALE GENOMIC DNA]</scope>
    <source>
        <strain evidence="7 8">CMW 5346</strain>
    </source>
</reference>
<name>A0ABR3YKY5_9PEZI</name>
<dbReference type="InterPro" id="IPR029058">
    <property type="entry name" value="AB_hydrolase_fold"/>
</dbReference>
<comment type="caution">
    <text evidence="7">The sequence shown here is derived from an EMBL/GenBank/DDBJ whole genome shotgun (WGS) entry which is preliminary data.</text>
</comment>
<keyword evidence="5" id="KW-0325">Glycoprotein</keyword>
<keyword evidence="4" id="KW-0378">Hydrolase</keyword>
<evidence type="ECO:0008006" key="9">
    <source>
        <dbReference type="Google" id="ProtNLM"/>
    </source>
</evidence>